<dbReference type="Pfam" id="PF07690">
    <property type="entry name" value="MFS_1"/>
    <property type="match status" value="1"/>
</dbReference>
<dbReference type="CDD" id="cd17321">
    <property type="entry name" value="MFS_MMR_MDR_like"/>
    <property type="match status" value="1"/>
</dbReference>
<dbReference type="InterPro" id="IPR011701">
    <property type="entry name" value="MFS"/>
</dbReference>
<dbReference type="PANTHER" id="PTHR42718:SF48">
    <property type="entry name" value="CONSERVED TWO-DOMAIN MEMBRANE PROTEIN-RELATED"/>
    <property type="match status" value="1"/>
</dbReference>
<dbReference type="InterPro" id="IPR004638">
    <property type="entry name" value="EmrB-like"/>
</dbReference>
<dbReference type="RefSeq" id="WP_235052163.1">
    <property type="nucleotide sequence ID" value="NZ_JAKFHA010000005.1"/>
</dbReference>
<name>A0AA41TZZ1_9ACTN</name>
<feature type="transmembrane region" description="Helical" evidence="9">
    <location>
        <begin position="330"/>
        <end position="348"/>
    </location>
</feature>
<keyword evidence="6 9" id="KW-0472">Membrane</keyword>
<dbReference type="EMBL" id="JAKFHA010000005">
    <property type="protein sequence ID" value="MCF2528001.1"/>
    <property type="molecule type" value="Genomic_DNA"/>
</dbReference>
<feature type="transmembrane region" description="Helical" evidence="9">
    <location>
        <begin position="107"/>
        <end position="127"/>
    </location>
</feature>
<gene>
    <name evidence="11" type="ORF">LZ495_12325</name>
</gene>
<dbReference type="InterPro" id="IPR020846">
    <property type="entry name" value="MFS_dom"/>
</dbReference>
<feature type="transmembrane region" description="Helical" evidence="9">
    <location>
        <begin position="301"/>
        <end position="323"/>
    </location>
</feature>
<evidence type="ECO:0000256" key="7">
    <source>
        <dbReference type="ARBA" id="ARBA00023251"/>
    </source>
</evidence>
<feature type="transmembrane region" description="Helical" evidence="9">
    <location>
        <begin position="12"/>
        <end position="36"/>
    </location>
</feature>
<dbReference type="Proteomes" id="UP001165378">
    <property type="component" value="Unassembled WGS sequence"/>
</dbReference>
<feature type="transmembrane region" description="Helical" evidence="9">
    <location>
        <begin position="404"/>
        <end position="423"/>
    </location>
</feature>
<dbReference type="Gene3D" id="1.20.1250.20">
    <property type="entry name" value="MFS general substrate transporter like domains"/>
    <property type="match status" value="2"/>
</dbReference>
<proteinExistence type="predicted"/>
<keyword evidence="2" id="KW-0813">Transport</keyword>
<evidence type="ECO:0000256" key="1">
    <source>
        <dbReference type="ARBA" id="ARBA00004651"/>
    </source>
</evidence>
<evidence type="ECO:0000256" key="5">
    <source>
        <dbReference type="ARBA" id="ARBA00022989"/>
    </source>
</evidence>
<feature type="transmembrane region" description="Helical" evidence="9">
    <location>
        <begin position="48"/>
        <end position="66"/>
    </location>
</feature>
<evidence type="ECO:0000313" key="12">
    <source>
        <dbReference type="Proteomes" id="UP001165378"/>
    </source>
</evidence>
<reference evidence="11" key="1">
    <citation type="submission" date="2022-01" db="EMBL/GenBank/DDBJ databases">
        <title>Genome-Based Taxonomic Classification of the Phylum Actinobacteria.</title>
        <authorList>
            <person name="Gao Y."/>
        </authorList>
    </citation>
    <scope>NUCLEOTIDE SEQUENCE</scope>
    <source>
        <strain evidence="11">KLBMP 8922</strain>
    </source>
</reference>
<evidence type="ECO:0000256" key="4">
    <source>
        <dbReference type="ARBA" id="ARBA00022692"/>
    </source>
</evidence>
<keyword evidence="12" id="KW-1185">Reference proteome</keyword>
<dbReference type="GO" id="GO:0022857">
    <property type="term" value="F:transmembrane transporter activity"/>
    <property type="evidence" value="ECO:0007669"/>
    <property type="project" value="InterPro"/>
</dbReference>
<dbReference type="PANTHER" id="PTHR42718">
    <property type="entry name" value="MAJOR FACILITATOR SUPERFAMILY MULTIDRUG TRANSPORTER MFSC"/>
    <property type="match status" value="1"/>
</dbReference>
<comment type="subcellular location">
    <subcellularLocation>
        <location evidence="1">Cell membrane</location>
        <topology evidence="1">Multi-pass membrane protein</topology>
    </subcellularLocation>
</comment>
<keyword evidence="7" id="KW-0046">Antibiotic resistance</keyword>
<accession>A0AA41TZZ1</accession>
<keyword evidence="4 9" id="KW-0812">Transmembrane</keyword>
<feature type="transmembrane region" description="Helical" evidence="9">
    <location>
        <begin position="265"/>
        <end position="289"/>
    </location>
</feature>
<feature type="transmembrane region" description="Helical" evidence="9">
    <location>
        <begin position="197"/>
        <end position="216"/>
    </location>
</feature>
<feature type="transmembrane region" description="Helical" evidence="9">
    <location>
        <begin position="165"/>
        <end position="185"/>
    </location>
</feature>
<feature type="domain" description="Major facilitator superfamily (MFS) profile" evidence="10">
    <location>
        <begin position="11"/>
        <end position="457"/>
    </location>
</feature>
<dbReference type="PROSITE" id="PS50850">
    <property type="entry name" value="MFS"/>
    <property type="match status" value="1"/>
</dbReference>
<evidence type="ECO:0000256" key="3">
    <source>
        <dbReference type="ARBA" id="ARBA00022475"/>
    </source>
</evidence>
<feature type="transmembrane region" description="Helical" evidence="9">
    <location>
        <begin position="360"/>
        <end position="383"/>
    </location>
</feature>
<feature type="transmembrane region" description="Helical" evidence="9">
    <location>
        <begin position="139"/>
        <end position="159"/>
    </location>
</feature>
<organism evidence="11 12">
    <name type="scientific">Yinghuangia soli</name>
    <dbReference type="NCBI Taxonomy" id="2908204"/>
    <lineage>
        <taxon>Bacteria</taxon>
        <taxon>Bacillati</taxon>
        <taxon>Actinomycetota</taxon>
        <taxon>Actinomycetes</taxon>
        <taxon>Kitasatosporales</taxon>
        <taxon>Streptomycetaceae</taxon>
        <taxon>Yinghuangia</taxon>
    </lineage>
</organism>
<evidence type="ECO:0000256" key="9">
    <source>
        <dbReference type="SAM" id="Phobius"/>
    </source>
</evidence>
<comment type="caution">
    <text evidence="11">The sequence shown here is derived from an EMBL/GenBank/DDBJ whole genome shotgun (WGS) entry which is preliminary data.</text>
</comment>
<evidence type="ECO:0000256" key="2">
    <source>
        <dbReference type="ARBA" id="ARBA00022448"/>
    </source>
</evidence>
<evidence type="ECO:0000256" key="6">
    <source>
        <dbReference type="ARBA" id="ARBA00023136"/>
    </source>
</evidence>
<feature type="transmembrane region" description="Helical" evidence="9">
    <location>
        <begin position="222"/>
        <end position="245"/>
    </location>
</feature>
<feature type="region of interest" description="Disordered" evidence="8">
    <location>
        <begin position="480"/>
        <end position="512"/>
    </location>
</feature>
<dbReference type="SUPFAM" id="SSF103473">
    <property type="entry name" value="MFS general substrate transporter"/>
    <property type="match status" value="1"/>
</dbReference>
<dbReference type="AlphaFoldDB" id="A0AA41TZZ1"/>
<protein>
    <submittedName>
        <fullName evidence="11">DHA2 family efflux MFS transporter permease subunit</fullName>
    </submittedName>
</protein>
<evidence type="ECO:0000259" key="10">
    <source>
        <dbReference type="PROSITE" id="PS50850"/>
    </source>
</evidence>
<dbReference type="GO" id="GO:0046677">
    <property type="term" value="P:response to antibiotic"/>
    <property type="evidence" value="ECO:0007669"/>
    <property type="project" value="UniProtKB-KW"/>
</dbReference>
<feature type="compositionally biased region" description="Low complexity" evidence="8">
    <location>
        <begin position="480"/>
        <end position="497"/>
    </location>
</feature>
<evidence type="ECO:0000313" key="11">
    <source>
        <dbReference type="EMBL" id="MCF2528001.1"/>
    </source>
</evidence>
<keyword evidence="3" id="KW-1003">Cell membrane</keyword>
<dbReference type="NCBIfam" id="TIGR00711">
    <property type="entry name" value="efflux_EmrB"/>
    <property type="match status" value="1"/>
</dbReference>
<evidence type="ECO:0000256" key="8">
    <source>
        <dbReference type="SAM" id="MobiDB-lite"/>
    </source>
</evidence>
<sequence length="512" mass="50691">MPGTARGRTVIAAVVCAGVVLVNLDLFIVNVAVPAMARTWSGADLADLSWVLNGYAVVFAALLVPAGRLADRSGHRAAFLRGTVLFTLASALCAAAPGVAWLVGARLLQAAGAALLMPASLGLLMSAYPPEKRAAVVRVWTALGGLAAALGPVLGGLLVASGWRWVFLVNVPVGVLAVVVGIRVLPRGPAAAREPLPDLLGAALLASGIGALALGLVKAEDWGWAGGRTLAAWAVAVLAAAGFAYRTARHPRPVVAPALLRIRAFSVAGLASVLFGLAFAGMLLSIVLWCQGVWDWSALRTGLAIAPGPLLVPPTAILAGGLVARIGPGLLAAIGGTVFAAGTLWWALLLDPGASYAAALLPGMALTGVGVGMMLPTLVAAAATAVPQEHAATGSAVVTMLRQLGAVLGVSLTVLLLGTGAGAAGDPAGGFARAWYLLAGSSLAAALAALLLVPRGPQAPQGPQGPPAAPSAAGLPAAGVPAYGAGAHHPADSADAAETADRAASRKTGKAT</sequence>
<feature type="transmembrane region" description="Helical" evidence="9">
    <location>
        <begin position="78"/>
        <end position="101"/>
    </location>
</feature>
<dbReference type="GO" id="GO:0005886">
    <property type="term" value="C:plasma membrane"/>
    <property type="evidence" value="ECO:0007669"/>
    <property type="project" value="UniProtKB-SubCell"/>
</dbReference>
<feature type="transmembrane region" description="Helical" evidence="9">
    <location>
        <begin position="435"/>
        <end position="453"/>
    </location>
</feature>
<dbReference type="InterPro" id="IPR036259">
    <property type="entry name" value="MFS_trans_sf"/>
</dbReference>
<keyword evidence="5 9" id="KW-1133">Transmembrane helix</keyword>